<name>A0AAV5RC05_PICKL</name>
<dbReference type="GO" id="GO:0006406">
    <property type="term" value="P:mRNA export from nucleus"/>
    <property type="evidence" value="ECO:0007669"/>
    <property type="project" value="TreeGrafter"/>
</dbReference>
<dbReference type="EMBL" id="BTGB01000009">
    <property type="protein sequence ID" value="GMM48298.1"/>
    <property type="molecule type" value="Genomic_DNA"/>
</dbReference>
<proteinExistence type="predicted"/>
<evidence type="ECO:0000259" key="6">
    <source>
        <dbReference type="Pfam" id="PF25785"/>
    </source>
</evidence>
<feature type="coiled-coil region" evidence="4">
    <location>
        <begin position="1371"/>
        <end position="1433"/>
    </location>
</feature>
<comment type="caution">
    <text evidence="7">The sequence shown here is derived from an EMBL/GenBank/DDBJ whole genome shotgun (WGS) entry which is preliminary data.</text>
</comment>
<dbReference type="Proteomes" id="UP001378960">
    <property type="component" value="Unassembled WGS sequence"/>
</dbReference>
<feature type="coiled-coil region" evidence="4">
    <location>
        <begin position="731"/>
        <end position="786"/>
    </location>
</feature>
<protein>
    <submittedName>
        <fullName evidence="7">Mlp1 protein</fullName>
    </submittedName>
</protein>
<feature type="coiled-coil region" evidence="4">
    <location>
        <begin position="363"/>
        <end position="576"/>
    </location>
</feature>
<feature type="compositionally biased region" description="Basic and acidic residues" evidence="5">
    <location>
        <begin position="1"/>
        <end position="14"/>
    </location>
</feature>
<feature type="coiled-coil region" evidence="4">
    <location>
        <begin position="1233"/>
        <end position="1306"/>
    </location>
</feature>
<feature type="coiled-coil region" evidence="4">
    <location>
        <begin position="613"/>
        <end position="661"/>
    </location>
</feature>
<feature type="compositionally biased region" description="Polar residues" evidence="5">
    <location>
        <begin position="15"/>
        <end position="44"/>
    </location>
</feature>
<organism evidence="7 8">
    <name type="scientific">Pichia kluyveri</name>
    <name type="common">Yeast</name>
    <dbReference type="NCBI Taxonomy" id="36015"/>
    <lineage>
        <taxon>Eukaryota</taxon>
        <taxon>Fungi</taxon>
        <taxon>Dikarya</taxon>
        <taxon>Ascomycota</taxon>
        <taxon>Saccharomycotina</taxon>
        <taxon>Pichiomycetes</taxon>
        <taxon>Pichiales</taxon>
        <taxon>Pichiaceae</taxon>
        <taxon>Pichia</taxon>
    </lineage>
</organism>
<evidence type="ECO:0000256" key="4">
    <source>
        <dbReference type="SAM" id="Coils"/>
    </source>
</evidence>
<feature type="coiled-coil region" evidence="4">
    <location>
        <begin position="1101"/>
        <end position="1135"/>
    </location>
</feature>
<evidence type="ECO:0000256" key="3">
    <source>
        <dbReference type="ARBA" id="ARBA00023242"/>
    </source>
</evidence>
<evidence type="ECO:0000313" key="8">
    <source>
        <dbReference type="Proteomes" id="UP001378960"/>
    </source>
</evidence>
<feature type="region of interest" description="Disordered" evidence="5">
    <location>
        <begin position="1879"/>
        <end position="1901"/>
    </location>
</feature>
<feature type="domain" description="NUA/TPR/MLP1-2-like" evidence="6">
    <location>
        <begin position="762"/>
        <end position="869"/>
    </location>
</feature>
<evidence type="ECO:0000256" key="2">
    <source>
        <dbReference type="ARBA" id="ARBA00023054"/>
    </source>
</evidence>
<feature type="coiled-coil region" evidence="4">
    <location>
        <begin position="1168"/>
        <end position="1195"/>
    </location>
</feature>
<comment type="subcellular location">
    <subcellularLocation>
        <location evidence="1">Nucleus</location>
    </subcellularLocation>
</comment>
<reference evidence="7 8" key="1">
    <citation type="journal article" date="2023" name="Elife">
        <title>Identification of key yeast species and microbe-microbe interactions impacting larval growth of Drosophila in the wild.</title>
        <authorList>
            <person name="Mure A."/>
            <person name="Sugiura Y."/>
            <person name="Maeda R."/>
            <person name="Honda K."/>
            <person name="Sakurai N."/>
            <person name="Takahashi Y."/>
            <person name="Watada M."/>
            <person name="Katoh T."/>
            <person name="Gotoh A."/>
            <person name="Gotoh Y."/>
            <person name="Taniguchi I."/>
            <person name="Nakamura K."/>
            <person name="Hayashi T."/>
            <person name="Katayama T."/>
            <person name="Uemura T."/>
            <person name="Hattori Y."/>
        </authorList>
    </citation>
    <scope>NUCLEOTIDE SEQUENCE [LARGE SCALE GENOMIC DNA]</scope>
    <source>
        <strain evidence="7 8">PK-24</strain>
    </source>
</reference>
<dbReference type="Gene3D" id="1.10.287.1490">
    <property type="match status" value="1"/>
</dbReference>
<feature type="region of interest" description="Disordered" evidence="5">
    <location>
        <begin position="1979"/>
        <end position="2017"/>
    </location>
</feature>
<keyword evidence="3" id="KW-0539">Nucleus</keyword>
<keyword evidence="8" id="KW-1185">Reference proteome</keyword>
<feature type="coiled-coil region" evidence="4">
    <location>
        <begin position="877"/>
        <end position="1075"/>
    </location>
</feature>
<feature type="coiled-coil region" evidence="4">
    <location>
        <begin position="1479"/>
        <end position="1741"/>
    </location>
</feature>
<keyword evidence="2 4" id="KW-0175">Coiled coil</keyword>
<dbReference type="GO" id="GO:0005643">
    <property type="term" value="C:nuclear pore"/>
    <property type="evidence" value="ECO:0007669"/>
    <property type="project" value="TreeGrafter"/>
</dbReference>
<feature type="compositionally biased region" description="Low complexity" evidence="5">
    <location>
        <begin position="1979"/>
        <end position="1997"/>
    </location>
</feature>
<evidence type="ECO:0000256" key="1">
    <source>
        <dbReference type="ARBA" id="ARBA00004123"/>
    </source>
</evidence>
<dbReference type="GO" id="GO:0017056">
    <property type="term" value="F:structural constituent of nuclear pore"/>
    <property type="evidence" value="ECO:0007669"/>
    <property type="project" value="TreeGrafter"/>
</dbReference>
<dbReference type="Pfam" id="PF25785">
    <property type="entry name" value="TPR"/>
    <property type="match status" value="1"/>
</dbReference>
<dbReference type="PANTHER" id="PTHR18898">
    <property type="entry name" value="NUCLEOPROTEIN TPR-RELATED"/>
    <property type="match status" value="1"/>
</dbReference>
<dbReference type="InterPro" id="IPR057974">
    <property type="entry name" value="NUA/TPR/MLP1-2-like_dom"/>
</dbReference>
<evidence type="ECO:0000313" key="7">
    <source>
        <dbReference type="EMBL" id="GMM48298.1"/>
    </source>
</evidence>
<dbReference type="PANTHER" id="PTHR18898:SF2">
    <property type="entry name" value="NUCLEOPROTEIN TPR"/>
    <property type="match status" value="1"/>
</dbReference>
<feature type="region of interest" description="Disordered" evidence="5">
    <location>
        <begin position="1"/>
        <end position="74"/>
    </location>
</feature>
<sequence length="2017" mass="231428">MDRTSEESVSKDDSQTPLDASDSTPVENQSNNNDVKINDQNVKSNEIETVADVETEKSDLKKTGSVTGEVTEDQPAVELIQGQPAEELIEDKPEVQLIEDQPAEELIEDTPKVQLVEDQPEVQPEEKLIEDQHVEEVIEDTPEVQLVEDQPEEELIEDQSEPKEEITIPEDVNDNENNVVKGVTDERSNKPENTDPVSLAAVETSNAQPVTEEDKTVSVIDVIPDNLDKQDAQEVDVQADVLMEDDQNDGTPEQVEMDIDSQEIQVDEDHMDTEPPTTAPVVSEDIVEEPENPVQFDDEFISADDDLNSVSVFFNISIDKLKNDKDLFVSLLYKMTDFEKFKSNTQILEINYEQLQHSHQKRMQAAKTEISNIKHEMDELVKSKAKIEQDFLNAESTLKSINSSSSKNARVIDEMKLKISELQKEKINASELLENKQIQFNELNTELKKLVDENKDLKNKINDLQILNEESGSESLKYKFELNKFEREVQLLTESRNWYEKELNNKLQEINSNNLEYSSKLNKYKSELEGVKQKYDISQTSLSTYQSNFSKATAQNNEYQFKIKELTDKLAAQESQYMTQISRKDEHIQVLEKSLKDNIHRIASLDELYANTTAKVEEDEKSYQKKFEDLENQIIERDVKIENLEKEINELSNQSVVFENNGIADPLSAQRTLNEIDSKITLTDLITNLNESKKETLREKRLKVKAQNELSHVLEELERKLPLLQSYQDKYEDIVKKEEKLNAVIQNLTNDKKNLSKTNVILKKKNEEFQLQIRNLNRYKIDLQRQICVLLTEMQFKISGDHPLTSEEKQSINNIVTSYGAIQTIDDTDTNRLISDRLSTFKNVVDLVKQNEKLLVISRQLGEDLENRDNTAGNLIEEAESSTIQRAKEAITKLQDQVKTLETQVQAANNAKDMLQNLFDSGVATLSEKKDIDATNERLNLLIEELKSKKEELSEVKKSYNSQIAELNTKVQNAISEKNEALLNLSKEQSTAELYKERVGAVQSTLSFVKNENEQLKSMLEKTNTNLTKLEANLQVANDSLVKTKSEMISSELKLKTLTAEKEVWKSAEQQLRDNVNKLYNEKAESNKIIISLQTIDVERQASIKETIQRYTNNIDSLQREVETLRAKLDKSNSEISNILHSKNTDSRIYQQRIDLLNEEYISIKDSLAAKEKIIQDLSEEVKNLKKRHSALDERKQTMLTSIGGNDGSNDVIVLKEELQHALEDLDIATKDSNQYKELAAVTEQQLNSLNETYTQYKQISEDKIKKITEEAENLKETITTLETEKEKIESDYNNLETSSRAEKQEFESKIKELNLTISTFDSIKNDYESKIEIIKSDVHSKEASLDEMNGLLSDKSNQIDTLETLNNIIKKESEDRLHELESIKNKLDESHKLLEEEKDNNKSTIVKLEQDLRNDKIRISELETQNRTLINQIEESPLSFGNSDDMKNLVSYLSREKDSLSQQLKYVQGEESILRKSITMKETEINELKVQILSLKEKSDAVDKYSNELALMKDEIQELSIYKENNKVLRDQIKLYENRINELESNIANFSNNSNNLGSEVEELKKQLSDKESKLVELNQQAEKLNTELANATGSLKDIAQKDAKITELTTKVEEKSAVIEKLRGDFNERLKKARTERQQALDEIKRLSDIQANTNNSDAQNELRLQIRKLNEEVHQKNLKIESINKENEKKVQESKNMIEELKKKIEELDKNSSSNVDIEALEAKYVKEKEEALKKLEEELKSKSTPVNGEDIEEFKKKLKAESDLQLLKEIESHKIKIRAPSQAKINEIVEKRAKAKREELEAIYENKIKELESKVGDNKGENFEEEKSKLLKQFEEEKEQLKKDIRTAVEKEKEFKEKILQGKITRLEQQIKKLEGEGKKTPSGPVSTNNRNPTTQQNMSAFGNMNNMNNMNKIGNMGNMGNIMNNNMNKNNNFPKFQNMNNMNGIPNIPNFNNMSGGYPNMNFVPGNGFNFANSNANANNNNNNRSLNNGSNDTNKRNIPQQEDADKRAKKE</sequence>
<feature type="compositionally biased region" description="Polar residues" evidence="5">
    <location>
        <begin position="1888"/>
        <end position="1901"/>
    </location>
</feature>
<accession>A0AAV5RC05</accession>
<feature type="compositionally biased region" description="Acidic residues" evidence="5">
    <location>
        <begin position="149"/>
        <end position="159"/>
    </location>
</feature>
<gene>
    <name evidence="7" type="ORF">DAPK24_048960</name>
</gene>
<evidence type="ECO:0000256" key="5">
    <source>
        <dbReference type="SAM" id="MobiDB-lite"/>
    </source>
</evidence>
<feature type="region of interest" description="Disordered" evidence="5">
    <location>
        <begin position="141"/>
        <end position="177"/>
    </location>
</feature>